<keyword evidence="8 11" id="KW-0472">Membrane</keyword>
<dbReference type="PANTHER" id="PTHR43528">
    <property type="entry name" value="ALPHA-KETOGLUTARATE PERMEASE"/>
    <property type="match status" value="1"/>
</dbReference>
<dbReference type="GO" id="GO:0015293">
    <property type="term" value="F:symporter activity"/>
    <property type="evidence" value="ECO:0007669"/>
    <property type="project" value="UniProtKB-KW"/>
</dbReference>
<dbReference type="EMBL" id="BAWF01000094">
    <property type="protein sequence ID" value="GAF50026.1"/>
    <property type="molecule type" value="Genomic_DNA"/>
</dbReference>
<dbReference type="AlphaFoldDB" id="X0QGN9"/>
<keyword evidence="7 11" id="KW-1133">Transmembrane helix</keyword>
<protein>
    <recommendedName>
        <fullName evidence="10">Putative proline/betaine transporter</fullName>
    </recommendedName>
</protein>
<evidence type="ECO:0000256" key="11">
    <source>
        <dbReference type="SAM" id="Phobius"/>
    </source>
</evidence>
<feature type="transmembrane region" description="Helical" evidence="11">
    <location>
        <begin position="405"/>
        <end position="424"/>
    </location>
</feature>
<evidence type="ECO:0000259" key="12">
    <source>
        <dbReference type="PROSITE" id="PS50850"/>
    </source>
</evidence>
<feature type="domain" description="Major facilitator superfamily (MFS) profile" evidence="12">
    <location>
        <begin position="18"/>
        <end position="429"/>
    </location>
</feature>
<evidence type="ECO:0000256" key="6">
    <source>
        <dbReference type="ARBA" id="ARBA00022847"/>
    </source>
</evidence>
<keyword evidence="4" id="KW-1003">Cell membrane</keyword>
<keyword evidence="6" id="KW-0769">Symport</keyword>
<proteinExistence type="inferred from homology"/>
<evidence type="ECO:0000256" key="3">
    <source>
        <dbReference type="ARBA" id="ARBA00022448"/>
    </source>
</evidence>
<keyword evidence="3" id="KW-0813">Transport</keyword>
<dbReference type="PANTHER" id="PTHR43528:SF1">
    <property type="entry name" value="ALPHA-KETOGLUTARATE PERMEASE"/>
    <property type="match status" value="1"/>
</dbReference>
<dbReference type="InterPro" id="IPR020846">
    <property type="entry name" value="MFS_dom"/>
</dbReference>
<dbReference type="PROSITE" id="PS00216">
    <property type="entry name" value="SUGAR_TRANSPORT_1"/>
    <property type="match status" value="1"/>
</dbReference>
<keyword evidence="5 11" id="KW-0812">Transmembrane</keyword>
<dbReference type="PROSITE" id="PS50850">
    <property type="entry name" value="MFS"/>
    <property type="match status" value="1"/>
</dbReference>
<feature type="transmembrane region" description="Helical" evidence="11">
    <location>
        <begin position="279"/>
        <end position="300"/>
    </location>
</feature>
<keyword evidence="14" id="KW-1185">Reference proteome</keyword>
<feature type="transmembrane region" description="Helical" evidence="11">
    <location>
        <begin position="247"/>
        <end position="267"/>
    </location>
</feature>
<evidence type="ECO:0000256" key="8">
    <source>
        <dbReference type="ARBA" id="ARBA00023136"/>
    </source>
</evidence>
<feature type="transmembrane region" description="Helical" evidence="11">
    <location>
        <begin position="54"/>
        <end position="78"/>
    </location>
</feature>
<feature type="transmembrane region" description="Helical" evidence="11">
    <location>
        <begin position="90"/>
        <end position="112"/>
    </location>
</feature>
<accession>X0QGN9</accession>
<dbReference type="FunFam" id="1.20.1250.20:FF:000001">
    <property type="entry name" value="Dicarboxylate MFS transporter"/>
    <property type="match status" value="1"/>
</dbReference>
<reference evidence="13 14" key="1">
    <citation type="submission" date="2014-02" db="EMBL/GenBank/DDBJ databases">
        <title>Whole genome shotgun sequence of Rhodococcus wratislaviensis NBRC 100605.</title>
        <authorList>
            <person name="Hosoyama A."/>
            <person name="Tsuchikane K."/>
            <person name="Yoshida I."/>
            <person name="Ohji S."/>
            <person name="Ichikawa N."/>
            <person name="Yamazoe A."/>
            <person name="Fujita N."/>
        </authorList>
    </citation>
    <scope>NUCLEOTIDE SEQUENCE [LARGE SCALE GENOMIC DNA]</scope>
    <source>
        <strain evidence="13 14">NBRC 100605</strain>
    </source>
</reference>
<evidence type="ECO:0000256" key="5">
    <source>
        <dbReference type="ARBA" id="ARBA00022692"/>
    </source>
</evidence>
<evidence type="ECO:0000256" key="2">
    <source>
        <dbReference type="ARBA" id="ARBA00008240"/>
    </source>
</evidence>
<evidence type="ECO:0000313" key="13">
    <source>
        <dbReference type="EMBL" id="GAF50026.1"/>
    </source>
</evidence>
<dbReference type="SUPFAM" id="SSF103473">
    <property type="entry name" value="MFS general substrate transporter"/>
    <property type="match status" value="1"/>
</dbReference>
<dbReference type="GO" id="GO:0005886">
    <property type="term" value="C:plasma membrane"/>
    <property type="evidence" value="ECO:0007669"/>
    <property type="project" value="UniProtKB-SubCell"/>
</dbReference>
<dbReference type="Pfam" id="PF07690">
    <property type="entry name" value="MFS_1"/>
    <property type="match status" value="1"/>
</dbReference>
<gene>
    <name evidence="13" type="ORF">RW1_094_00660</name>
</gene>
<evidence type="ECO:0000256" key="7">
    <source>
        <dbReference type="ARBA" id="ARBA00022989"/>
    </source>
</evidence>
<comment type="similarity">
    <text evidence="2">Belongs to the major facilitator superfamily. Metabolite:H+ Symporter (MHS) family (TC 2.A.1.6) family.</text>
</comment>
<dbReference type="InterPro" id="IPR036259">
    <property type="entry name" value="MFS_trans_sf"/>
</dbReference>
<dbReference type="Gene3D" id="1.20.1250.20">
    <property type="entry name" value="MFS general substrate transporter like domains"/>
    <property type="match status" value="2"/>
</dbReference>
<feature type="transmembrane region" description="Helical" evidence="11">
    <location>
        <begin position="190"/>
        <end position="209"/>
    </location>
</feature>
<evidence type="ECO:0000256" key="1">
    <source>
        <dbReference type="ARBA" id="ARBA00004651"/>
    </source>
</evidence>
<dbReference type="InterPro" id="IPR051084">
    <property type="entry name" value="H+-coupled_symporters"/>
</dbReference>
<organism evidence="13 14">
    <name type="scientific">Rhodococcus wratislaviensis NBRC 100605</name>
    <dbReference type="NCBI Taxonomy" id="1219028"/>
    <lineage>
        <taxon>Bacteria</taxon>
        <taxon>Bacillati</taxon>
        <taxon>Actinomycetota</taxon>
        <taxon>Actinomycetes</taxon>
        <taxon>Mycobacteriales</taxon>
        <taxon>Nocardiaceae</taxon>
        <taxon>Rhodococcus</taxon>
    </lineage>
</organism>
<feature type="transmembrane region" description="Helical" evidence="11">
    <location>
        <begin position="336"/>
        <end position="357"/>
    </location>
</feature>
<name>X0QGN9_RHOWR</name>
<dbReference type="Proteomes" id="UP000019491">
    <property type="component" value="Unassembled WGS sequence"/>
</dbReference>
<dbReference type="InterPro" id="IPR005829">
    <property type="entry name" value="Sugar_transporter_CS"/>
</dbReference>
<evidence type="ECO:0000256" key="4">
    <source>
        <dbReference type="ARBA" id="ARBA00022475"/>
    </source>
</evidence>
<sequence>MTTTTHVKSDTEPHFRRTAAAGSVGMFIEFYEYGIYGSFAPVIASVFFPNSEGITGLLLTFGIFAVTFLFRPLGGAVLGVLGDRVGRRNALVLSLTIITVSTTLIGAIPGYATLGIAAPILLLLLRLAQGFSAGGEVSAAVTLVGEHAPPSKRAFYVSFVQAASFTALLTGTLLGVILTRTLSEDALHDWGWRIPFLVALPLGLAGVWIRRRVAEPPAFEELRANNELATSPLKDAFATKVNRRRMLMAASLPLLNSVGYYVLFNYLPTYLTKQLNFSSSASFVITSIGLVALIATIPLAAMLSDKFGRRPLLISSAAAMALLAYPAYLVMQQGTILLAVVGIVVLAVIFAGHTGVIHTALMELFPASVRTTSYSIGYNIGLAIFGGAGPLIVTAIIASTGDPGIPAYYVILAALVTALCALFLSETRNSTVHD</sequence>
<evidence type="ECO:0000256" key="10">
    <source>
        <dbReference type="ARBA" id="ARBA00039918"/>
    </source>
</evidence>
<feature type="transmembrane region" description="Helical" evidence="11">
    <location>
        <begin position="378"/>
        <end position="399"/>
    </location>
</feature>
<dbReference type="InterPro" id="IPR011701">
    <property type="entry name" value="MFS"/>
</dbReference>
<feature type="transmembrane region" description="Helical" evidence="11">
    <location>
        <begin position="118"/>
        <end position="143"/>
    </location>
</feature>
<feature type="transmembrane region" description="Helical" evidence="11">
    <location>
        <begin position="30"/>
        <end position="48"/>
    </location>
</feature>
<dbReference type="RefSeq" id="WP_037242652.1">
    <property type="nucleotide sequence ID" value="NZ_BAWF01000094.1"/>
</dbReference>
<comment type="caution">
    <text evidence="13">The sequence shown here is derived from an EMBL/GenBank/DDBJ whole genome shotgun (WGS) entry which is preliminary data.</text>
</comment>
<comment type="function">
    <text evidence="9">May be a proton symporter involved in the uptake of osmolytes such as proline and glycine betaine.</text>
</comment>
<evidence type="ECO:0000313" key="14">
    <source>
        <dbReference type="Proteomes" id="UP000019491"/>
    </source>
</evidence>
<feature type="transmembrane region" description="Helical" evidence="11">
    <location>
        <begin position="312"/>
        <end position="330"/>
    </location>
</feature>
<feature type="transmembrane region" description="Helical" evidence="11">
    <location>
        <begin position="155"/>
        <end position="178"/>
    </location>
</feature>
<comment type="subcellular location">
    <subcellularLocation>
        <location evidence="1">Cell membrane</location>
        <topology evidence="1">Multi-pass membrane protein</topology>
    </subcellularLocation>
</comment>
<evidence type="ECO:0000256" key="9">
    <source>
        <dbReference type="ARBA" id="ARBA00037295"/>
    </source>
</evidence>